<keyword evidence="5" id="KW-0488">Methylation</keyword>
<evidence type="ECO:0000256" key="5">
    <source>
        <dbReference type="ARBA" id="ARBA00022481"/>
    </source>
</evidence>
<keyword evidence="7 11" id="KW-0812">Transmembrane</keyword>
<evidence type="ECO:0000256" key="9">
    <source>
        <dbReference type="ARBA" id="ARBA00023136"/>
    </source>
</evidence>
<feature type="region of interest" description="Disordered" evidence="10">
    <location>
        <begin position="121"/>
        <end position="165"/>
    </location>
</feature>
<dbReference type="InterPro" id="IPR012902">
    <property type="entry name" value="N_methyl_site"/>
</dbReference>
<dbReference type="InterPro" id="IPR000983">
    <property type="entry name" value="Bac_GSPG_pilin"/>
</dbReference>
<dbReference type="Pfam" id="PF07963">
    <property type="entry name" value="N_methyl"/>
    <property type="match status" value="1"/>
</dbReference>
<gene>
    <name evidence="13" type="primary">gspG</name>
    <name evidence="13" type="ORF">ACFPIE_08755</name>
</gene>
<evidence type="ECO:0000256" key="10">
    <source>
        <dbReference type="SAM" id="MobiDB-lite"/>
    </source>
</evidence>
<comment type="subcellular location">
    <subcellularLocation>
        <location evidence="1">Cell inner membrane</location>
        <topology evidence="1">Single-pass membrane protein</topology>
    </subcellularLocation>
</comment>
<evidence type="ECO:0000256" key="8">
    <source>
        <dbReference type="ARBA" id="ARBA00022989"/>
    </source>
</evidence>
<dbReference type="InterPro" id="IPR013545">
    <property type="entry name" value="T2SS_protein-GspG_C"/>
</dbReference>
<evidence type="ECO:0000313" key="13">
    <source>
        <dbReference type="EMBL" id="MFC5344001.1"/>
    </source>
</evidence>
<keyword evidence="8 11" id="KW-1133">Transmembrane helix</keyword>
<evidence type="ECO:0000256" key="3">
    <source>
        <dbReference type="ARBA" id="ARBA00020042"/>
    </source>
</evidence>
<accession>A0ABW0FRJ3</accession>
<evidence type="ECO:0000256" key="4">
    <source>
        <dbReference type="ARBA" id="ARBA00022475"/>
    </source>
</evidence>
<proteinExistence type="inferred from homology"/>
<feature type="compositionally biased region" description="Low complexity" evidence="10">
    <location>
        <begin position="123"/>
        <end position="133"/>
    </location>
</feature>
<protein>
    <recommendedName>
        <fullName evidence="3">Type II secretion system core protein G</fullName>
    </recommendedName>
</protein>
<organism evidence="13 14">
    <name type="scientific">Brevundimonas staleyi</name>
    <dbReference type="NCBI Taxonomy" id="74326"/>
    <lineage>
        <taxon>Bacteria</taxon>
        <taxon>Pseudomonadati</taxon>
        <taxon>Pseudomonadota</taxon>
        <taxon>Alphaproteobacteria</taxon>
        <taxon>Caulobacterales</taxon>
        <taxon>Caulobacteraceae</taxon>
        <taxon>Brevundimonas</taxon>
    </lineage>
</organism>
<dbReference type="InterPro" id="IPR045584">
    <property type="entry name" value="Pilin-like"/>
</dbReference>
<dbReference type="Gene3D" id="3.30.700.10">
    <property type="entry name" value="Glycoprotein, Type 4 Pilin"/>
    <property type="match status" value="1"/>
</dbReference>
<feature type="domain" description="Type II secretion system protein GspG C-terminal" evidence="12">
    <location>
        <begin position="46"/>
        <end position="161"/>
    </location>
</feature>
<evidence type="ECO:0000256" key="11">
    <source>
        <dbReference type="SAM" id="Phobius"/>
    </source>
</evidence>
<dbReference type="NCBIfam" id="TIGR02532">
    <property type="entry name" value="IV_pilin_GFxxxE"/>
    <property type="match status" value="1"/>
</dbReference>
<comment type="caution">
    <text evidence="13">The sequence shown here is derived from an EMBL/GenBank/DDBJ whole genome shotgun (WGS) entry which is preliminary data.</text>
</comment>
<dbReference type="SUPFAM" id="SSF54523">
    <property type="entry name" value="Pili subunits"/>
    <property type="match status" value="1"/>
</dbReference>
<dbReference type="PRINTS" id="PR00813">
    <property type="entry name" value="BCTERIALGSPG"/>
</dbReference>
<dbReference type="InterPro" id="IPR010054">
    <property type="entry name" value="Type2_sec_GspG"/>
</dbReference>
<evidence type="ECO:0000256" key="7">
    <source>
        <dbReference type="ARBA" id="ARBA00022692"/>
    </source>
</evidence>
<evidence type="ECO:0000256" key="1">
    <source>
        <dbReference type="ARBA" id="ARBA00004377"/>
    </source>
</evidence>
<name>A0ABW0FRJ3_9CAUL</name>
<keyword evidence="4" id="KW-1003">Cell membrane</keyword>
<keyword evidence="9 11" id="KW-0472">Membrane</keyword>
<feature type="transmembrane region" description="Helical" evidence="11">
    <location>
        <begin position="24"/>
        <end position="48"/>
    </location>
</feature>
<keyword evidence="14" id="KW-1185">Reference proteome</keyword>
<evidence type="ECO:0000256" key="6">
    <source>
        <dbReference type="ARBA" id="ARBA00022519"/>
    </source>
</evidence>
<dbReference type="Pfam" id="PF08334">
    <property type="entry name" value="T2SSG"/>
    <property type="match status" value="1"/>
</dbReference>
<evidence type="ECO:0000313" key="14">
    <source>
        <dbReference type="Proteomes" id="UP001596152"/>
    </source>
</evidence>
<dbReference type="Proteomes" id="UP001596152">
    <property type="component" value="Unassembled WGS sequence"/>
</dbReference>
<dbReference type="RefSeq" id="WP_374037452.1">
    <property type="nucleotide sequence ID" value="NZ_CP169082.1"/>
</dbReference>
<reference evidence="14" key="1">
    <citation type="journal article" date="2019" name="Int. J. Syst. Evol. Microbiol.">
        <title>The Global Catalogue of Microorganisms (GCM) 10K type strain sequencing project: providing services to taxonomists for standard genome sequencing and annotation.</title>
        <authorList>
            <consortium name="The Broad Institute Genomics Platform"/>
            <consortium name="The Broad Institute Genome Sequencing Center for Infectious Disease"/>
            <person name="Wu L."/>
            <person name="Ma J."/>
        </authorList>
    </citation>
    <scope>NUCLEOTIDE SEQUENCE [LARGE SCALE GENOMIC DNA]</scope>
    <source>
        <strain evidence="14">JCM 12125</strain>
    </source>
</reference>
<comment type="similarity">
    <text evidence="2">Belongs to the GSP G family.</text>
</comment>
<evidence type="ECO:0000259" key="12">
    <source>
        <dbReference type="Pfam" id="PF08334"/>
    </source>
</evidence>
<sequence>MNRFSKAFEKLAASRRRLQRRPGYSLLEILVVLAIIALIAAVVGPRLFAQLDRSKTQTARLQIRSLEAALETMRLDIGRLPTEQEGLALLIRADPQTVSGWYGPYLDRDLPSDPWGRPYIYRPPAADATGAPGAPDPSPQVLSYGADGTEGGQGVNADVTSDQAR</sequence>
<evidence type="ECO:0000256" key="2">
    <source>
        <dbReference type="ARBA" id="ARBA00009984"/>
    </source>
</evidence>
<keyword evidence="6" id="KW-0997">Cell inner membrane</keyword>
<dbReference type="EMBL" id="JBHSLF010000017">
    <property type="protein sequence ID" value="MFC5344001.1"/>
    <property type="molecule type" value="Genomic_DNA"/>
</dbReference>
<dbReference type="NCBIfam" id="TIGR01710">
    <property type="entry name" value="typeII_sec_gspG"/>
    <property type="match status" value="1"/>
</dbReference>